<organism evidence="1 2">
    <name type="scientific">[Ruminococcus] lactaris</name>
    <dbReference type="NCBI Taxonomy" id="46228"/>
    <lineage>
        <taxon>Bacteria</taxon>
        <taxon>Bacillati</taxon>
        <taxon>Bacillota</taxon>
        <taxon>Clostridia</taxon>
        <taxon>Lachnospirales</taxon>
        <taxon>Lachnospiraceae</taxon>
        <taxon>Mediterraneibacter</taxon>
    </lineage>
</organism>
<protein>
    <submittedName>
        <fullName evidence="1">Uncharacterized protein</fullName>
    </submittedName>
</protein>
<comment type="caution">
    <text evidence="1">The sequence shown here is derived from an EMBL/GenBank/DDBJ whole genome shotgun (WGS) entry which is preliminary data.</text>
</comment>
<dbReference type="EMBL" id="QRHG01000006">
    <property type="protein sequence ID" value="RHF62308.1"/>
    <property type="molecule type" value="Genomic_DNA"/>
</dbReference>
<reference evidence="1 2" key="1">
    <citation type="submission" date="2018-08" db="EMBL/GenBank/DDBJ databases">
        <title>A genome reference for cultivated species of the human gut microbiota.</title>
        <authorList>
            <person name="Zou Y."/>
            <person name="Xue W."/>
            <person name="Luo G."/>
        </authorList>
    </citation>
    <scope>NUCLEOTIDE SEQUENCE [LARGE SCALE GENOMIC DNA]</scope>
    <source>
        <strain evidence="1 2">AM25-1LB</strain>
    </source>
</reference>
<name>A0A414P858_9FIRM</name>
<evidence type="ECO:0000313" key="2">
    <source>
        <dbReference type="Proteomes" id="UP000284902"/>
    </source>
</evidence>
<dbReference type="RefSeq" id="WP_118212558.1">
    <property type="nucleotide sequence ID" value="NZ_JAQEAN010000008.1"/>
</dbReference>
<dbReference type="AlphaFoldDB" id="A0A414P858"/>
<gene>
    <name evidence="1" type="ORF">DW672_03445</name>
</gene>
<sequence>MAEPNMKNEYSERFDQLRKNRVEMSFHKYGPAKTNFKDKLVDALKTHDLCIEKYKETKNTEYLVDAANYLMFEFMYPQLDGAYFKATDSDESAGTVGEAIGEWGL</sequence>
<evidence type="ECO:0000313" key="1">
    <source>
        <dbReference type="EMBL" id="RHF62308.1"/>
    </source>
</evidence>
<dbReference type="Proteomes" id="UP000284902">
    <property type="component" value="Unassembled WGS sequence"/>
</dbReference>
<proteinExistence type="predicted"/>
<accession>A0A414P858</accession>